<dbReference type="AlphaFoldDB" id="A0A2H4I6W6"/>
<dbReference type="SUPFAM" id="SSF52540">
    <property type="entry name" value="P-loop containing nucleoside triphosphate hydrolases"/>
    <property type="match status" value="1"/>
</dbReference>
<evidence type="ECO:0000313" key="1">
    <source>
        <dbReference type="EMBL" id="ARS43194.1"/>
    </source>
</evidence>
<dbReference type="EMBL" id="KX785321">
    <property type="protein sequence ID" value="ARS43194.1"/>
    <property type="molecule type" value="Genomic_DNA"/>
</dbReference>
<dbReference type="RefSeq" id="WP_237372679.1">
    <property type="nucleotide sequence ID" value="NZ_KX785321.1"/>
</dbReference>
<protein>
    <submittedName>
        <fullName evidence="1">Uncharacterized protein</fullName>
    </submittedName>
</protein>
<reference evidence="1" key="1">
    <citation type="submission" date="2016-08" db="EMBL/GenBank/DDBJ databases">
        <title>Plasmids of Streptococcus suis.</title>
        <authorList>
            <person name="Sadowy E."/>
        </authorList>
    </citation>
    <scope>NUCLEOTIDE SEQUENCE</scope>
    <source>
        <strain evidence="1">6936</strain>
        <plasmid evidence="1">unnamed1</plasmid>
    </source>
</reference>
<organism evidence="1">
    <name type="scientific">Streptococcus suis</name>
    <dbReference type="NCBI Taxonomy" id="1307"/>
    <lineage>
        <taxon>Bacteria</taxon>
        <taxon>Bacillati</taxon>
        <taxon>Bacillota</taxon>
        <taxon>Bacilli</taxon>
        <taxon>Lactobacillales</taxon>
        <taxon>Streptococcaceae</taxon>
        <taxon>Streptococcus</taxon>
    </lineage>
</organism>
<dbReference type="Gene3D" id="3.40.50.300">
    <property type="entry name" value="P-loop containing nucleotide triphosphate hydrolases"/>
    <property type="match status" value="1"/>
</dbReference>
<name>A0A2H4I6W6_STRSU</name>
<proteinExistence type="predicted"/>
<sequence length="248" mass="29399">MLAGKLQRFSGGDMKIKKRSGEQRFETLSNKSFWLKFLIFFGYLFHDIFSRIKNGQDFREYGLTLYCGRQGAGKTMAMTEYLERMRKKYPKAIICTNFGYVHQTLPMTDWKQIFTVRNGLDGVIFAIDEIQNEYNSASWKNFPEGLLAEITQQRKQRIKIVGTSQVFTRVVKQLREQTFEVVDCRTLAGRWTFTKAFDAEEYNAVCDRPEVKMKLRRLWRKNFVQTKRLRELYDSYAKIEQMTKELES</sequence>
<accession>A0A2H4I6W6</accession>
<keyword evidence="1" id="KW-0614">Plasmid</keyword>
<dbReference type="InterPro" id="IPR027417">
    <property type="entry name" value="P-loop_NTPase"/>
</dbReference>
<geneLocation type="plasmid" evidence="1">
    <name>unnamed1</name>
</geneLocation>